<organism evidence="1 2">
    <name type="scientific">Marinobacter daepoensis</name>
    <dbReference type="NCBI Taxonomy" id="262077"/>
    <lineage>
        <taxon>Bacteria</taxon>
        <taxon>Pseudomonadati</taxon>
        <taxon>Pseudomonadota</taxon>
        <taxon>Gammaproteobacteria</taxon>
        <taxon>Pseudomonadales</taxon>
        <taxon>Marinobacteraceae</taxon>
        <taxon>Marinobacter</taxon>
    </lineage>
</organism>
<gene>
    <name evidence="1" type="ORF">JYP53_14185</name>
</gene>
<dbReference type="Proteomes" id="UP000664344">
    <property type="component" value="Unassembled WGS sequence"/>
</dbReference>
<dbReference type="PANTHER" id="PTHR47017:SF1">
    <property type="entry name" value="ACYL-COA"/>
    <property type="match status" value="1"/>
</dbReference>
<proteinExistence type="predicted"/>
<name>A0ABS3BJH7_9GAMM</name>
<dbReference type="Pfam" id="PF04339">
    <property type="entry name" value="FemAB_like"/>
    <property type="match status" value="1"/>
</dbReference>
<dbReference type="Gene3D" id="3.40.630.30">
    <property type="match status" value="1"/>
</dbReference>
<dbReference type="InterPro" id="IPR016181">
    <property type="entry name" value="Acyl_CoA_acyltransferase"/>
</dbReference>
<reference evidence="1 2" key="1">
    <citation type="submission" date="2021-02" db="EMBL/GenBank/DDBJ databases">
        <title>PHA producing bacteria isolated from coastal sediment in Guangdong, Shenzhen.</title>
        <authorList>
            <person name="Zheng W."/>
            <person name="Yu S."/>
            <person name="Huang Y."/>
        </authorList>
    </citation>
    <scope>NUCLEOTIDE SEQUENCE [LARGE SCALE GENOMIC DNA]</scope>
    <source>
        <strain evidence="1 2">TN21-5</strain>
    </source>
</reference>
<dbReference type="SUPFAM" id="SSF55729">
    <property type="entry name" value="Acyl-CoA N-acyltransferases (Nat)"/>
    <property type="match status" value="1"/>
</dbReference>
<sequence length="388" mass="44848">MSEPILKTLIIETRASVADIPDEDWQRLAGTSNPFLRREFFQALEESGCTSPDTGWTPSYLVFRHGNQLIGLAPAYLKTHSRGEYVFDWGWAEAYQRYGLPYYPKLLVAIPFTPSVGPRLLLAPELRQHLTPQLLHNALDALTDRLGAHSWHVLFPDSEDQVLLNNGQGFHRLGCQFHWHNRNYQSFTDYLSALNSRRRKAIRKERRQVAEQDITFTRFHGQNIPAHVLAAFYVFYQATYLKRGQRPYLNQAFFEQLHRDLPEHLHLIMAMKDGQMIAGALFLQSESTLYGRYWGCLEEYKHLHFETCYYQGIELALSLGLSHFDAGAQGEHKLIRGFEPTRTHSWHGIRHPGFREAISEAVHEESEQVQAYIAEAETLLPFKEQSAH</sequence>
<dbReference type="PANTHER" id="PTHR47017">
    <property type="entry name" value="ACYL-COA"/>
    <property type="match status" value="1"/>
</dbReference>
<dbReference type="EMBL" id="JAFKDB010000019">
    <property type="protein sequence ID" value="MBN7771051.1"/>
    <property type="molecule type" value="Genomic_DNA"/>
</dbReference>
<dbReference type="InterPro" id="IPR007434">
    <property type="entry name" value="FemAB-like"/>
</dbReference>
<keyword evidence="2" id="KW-1185">Reference proteome</keyword>
<protein>
    <submittedName>
        <fullName evidence="1">N-acetyltransferase</fullName>
    </submittedName>
</protein>
<comment type="caution">
    <text evidence="1">The sequence shown here is derived from an EMBL/GenBank/DDBJ whole genome shotgun (WGS) entry which is preliminary data.</text>
</comment>
<accession>A0ABS3BJH7</accession>
<evidence type="ECO:0000313" key="1">
    <source>
        <dbReference type="EMBL" id="MBN7771051.1"/>
    </source>
</evidence>
<dbReference type="RefSeq" id="WP_206557969.1">
    <property type="nucleotide sequence ID" value="NZ_JAFKDB010000019.1"/>
</dbReference>
<evidence type="ECO:0000313" key="2">
    <source>
        <dbReference type="Proteomes" id="UP000664344"/>
    </source>
</evidence>